<keyword evidence="2" id="KW-1185">Reference proteome</keyword>
<sequence length="111" mass="12349">MSSFNSSSKVGLLHCKRYSRGGICNAPVRLNRGLPYGCDVKADLTRSRLDVDFKPSENCTRQNARPLILERASSPLESEALLSRFSYQRVIQCILRTSGGSIFLAIRLARS</sequence>
<evidence type="ECO:0000313" key="1">
    <source>
        <dbReference type="EMBL" id="MFH4984567.1"/>
    </source>
</evidence>
<reference evidence="1 2" key="1">
    <citation type="submission" date="2024-08" db="EMBL/GenBank/DDBJ databases">
        <title>Gnathostoma spinigerum genome.</title>
        <authorList>
            <person name="Gonzalez-Bertolin B."/>
            <person name="Monzon S."/>
            <person name="Zaballos A."/>
            <person name="Jimenez P."/>
            <person name="Dekumyoy P."/>
            <person name="Varona S."/>
            <person name="Cuesta I."/>
            <person name="Sumanam S."/>
            <person name="Adisakwattana P."/>
            <person name="Gasser R.B."/>
            <person name="Hernandez-Gonzalez A."/>
            <person name="Young N.D."/>
            <person name="Perteguer M.J."/>
        </authorList>
    </citation>
    <scope>NUCLEOTIDE SEQUENCE [LARGE SCALE GENOMIC DNA]</scope>
    <source>
        <strain evidence="1">AL3</strain>
        <tissue evidence="1">Liver</tissue>
    </source>
</reference>
<dbReference type="AlphaFoldDB" id="A0ABD6EZI5"/>
<dbReference type="EMBL" id="JBGFUD010018771">
    <property type="protein sequence ID" value="MFH4984567.1"/>
    <property type="molecule type" value="Genomic_DNA"/>
</dbReference>
<protein>
    <submittedName>
        <fullName evidence="1">Uncharacterized protein</fullName>
    </submittedName>
</protein>
<accession>A0ABD6EZI5</accession>
<evidence type="ECO:0000313" key="2">
    <source>
        <dbReference type="Proteomes" id="UP001608902"/>
    </source>
</evidence>
<proteinExistence type="predicted"/>
<gene>
    <name evidence="1" type="ORF">AB6A40_011276</name>
</gene>
<comment type="caution">
    <text evidence="1">The sequence shown here is derived from an EMBL/GenBank/DDBJ whole genome shotgun (WGS) entry which is preliminary data.</text>
</comment>
<dbReference type="Proteomes" id="UP001608902">
    <property type="component" value="Unassembled WGS sequence"/>
</dbReference>
<name>A0ABD6EZI5_9BILA</name>
<organism evidence="1 2">
    <name type="scientific">Gnathostoma spinigerum</name>
    <dbReference type="NCBI Taxonomy" id="75299"/>
    <lineage>
        <taxon>Eukaryota</taxon>
        <taxon>Metazoa</taxon>
        <taxon>Ecdysozoa</taxon>
        <taxon>Nematoda</taxon>
        <taxon>Chromadorea</taxon>
        <taxon>Rhabditida</taxon>
        <taxon>Spirurina</taxon>
        <taxon>Gnathostomatomorpha</taxon>
        <taxon>Gnathostomatoidea</taxon>
        <taxon>Gnathostomatidae</taxon>
        <taxon>Gnathostoma</taxon>
    </lineage>
</organism>